<evidence type="ECO:0000259" key="2">
    <source>
        <dbReference type="PROSITE" id="PS51154"/>
    </source>
</evidence>
<dbReference type="Pfam" id="PF01661">
    <property type="entry name" value="Macro"/>
    <property type="match status" value="1"/>
</dbReference>
<dbReference type="InterPro" id="IPR002589">
    <property type="entry name" value="Macro_dom"/>
</dbReference>
<comment type="caution">
    <text evidence="3">The sequence shown here is derived from an EMBL/GenBank/DDBJ whole genome shotgun (WGS) entry which is preliminary data.</text>
</comment>
<proteinExistence type="predicted"/>
<gene>
    <name evidence="3" type="ORF">CON01_00430</name>
</gene>
<sequence length="154" mass="17372">MIEIIEGNLLDATEDIIVQQVNCQGVMGSGLAKQIRAKHPEVYKWYQAYCDGQNPHDLLGKMQAVLVEHAEYSYVVNIFGQLNYGRQDVLYTDYEALKQGLVKLKDSAKELGLSVALPYNIGCGLANGDWDIVVYPMIKLIFQDYNVTIYKYNG</sequence>
<dbReference type="InterPro" id="IPR043472">
    <property type="entry name" value="Macro_dom-like"/>
</dbReference>
<dbReference type="PANTHER" id="PTHR12521">
    <property type="entry name" value="PROTEIN C6ORF130"/>
    <property type="match status" value="1"/>
</dbReference>
<protein>
    <submittedName>
        <fullName evidence="3">Appr-1-p processing protein</fullName>
    </submittedName>
</protein>
<dbReference type="GO" id="GO:0140291">
    <property type="term" value="P:peptidyl-glutamate ADP-deribosylation"/>
    <property type="evidence" value="ECO:0007669"/>
    <property type="project" value="TreeGrafter"/>
</dbReference>
<dbReference type="Gene3D" id="3.40.220.10">
    <property type="entry name" value="Leucine Aminopeptidase, subunit E, domain 1"/>
    <property type="match status" value="1"/>
</dbReference>
<dbReference type="PANTHER" id="PTHR12521:SF0">
    <property type="entry name" value="ADP-RIBOSE GLYCOHYDROLASE OARD1"/>
    <property type="match status" value="1"/>
</dbReference>
<dbReference type="EMBL" id="NVMD01000002">
    <property type="protein sequence ID" value="PED16348.1"/>
    <property type="molecule type" value="Genomic_DNA"/>
</dbReference>
<evidence type="ECO:0000313" key="4">
    <source>
        <dbReference type="Proteomes" id="UP000220127"/>
    </source>
</evidence>
<reference evidence="3 4" key="1">
    <citation type="submission" date="2017-09" db="EMBL/GenBank/DDBJ databases">
        <title>Large-scale bioinformatics analysis of Bacillus genomes uncovers conserved roles of natural products in bacterial physiology.</title>
        <authorList>
            <consortium name="Agbiome Team Llc"/>
            <person name="Bleich R.M."/>
            <person name="Grubbs K.J."/>
            <person name="Santa Maria K.C."/>
            <person name="Allen S.E."/>
            <person name="Farag S."/>
            <person name="Shank E.A."/>
            <person name="Bowers A."/>
        </authorList>
    </citation>
    <scope>NUCLEOTIDE SEQUENCE [LARGE SCALE GENOMIC DNA]</scope>
    <source>
        <strain evidence="3 4">AFS094940</strain>
    </source>
</reference>
<organism evidence="3 4">
    <name type="scientific">Bacillus thuringiensis</name>
    <dbReference type="NCBI Taxonomy" id="1428"/>
    <lineage>
        <taxon>Bacteria</taxon>
        <taxon>Bacillati</taxon>
        <taxon>Bacillota</taxon>
        <taxon>Bacilli</taxon>
        <taxon>Bacillales</taxon>
        <taxon>Bacillaceae</taxon>
        <taxon>Bacillus</taxon>
        <taxon>Bacillus cereus group</taxon>
    </lineage>
</organism>
<dbReference type="Proteomes" id="UP000220127">
    <property type="component" value="Unassembled WGS sequence"/>
</dbReference>
<dbReference type="AlphaFoldDB" id="A0A9X6YIY0"/>
<name>A0A9X6YIY0_BACTU</name>
<comment type="catalytic activity">
    <reaction evidence="1">
        <text>an N-(ADP-alpha-D-ribosyl)-thymidine in DNA + H2O = a thymidine in DNA + ADP-D-ribose</text>
        <dbReference type="Rhea" id="RHEA:71655"/>
        <dbReference type="Rhea" id="RHEA-COMP:13556"/>
        <dbReference type="Rhea" id="RHEA-COMP:18051"/>
        <dbReference type="ChEBI" id="CHEBI:15377"/>
        <dbReference type="ChEBI" id="CHEBI:57967"/>
        <dbReference type="ChEBI" id="CHEBI:137386"/>
        <dbReference type="ChEBI" id="CHEBI:191199"/>
    </reaction>
    <physiologicalReaction direction="left-to-right" evidence="1">
        <dbReference type="Rhea" id="RHEA:71656"/>
    </physiologicalReaction>
</comment>
<evidence type="ECO:0000313" key="3">
    <source>
        <dbReference type="EMBL" id="PED16348.1"/>
    </source>
</evidence>
<evidence type="ECO:0000256" key="1">
    <source>
        <dbReference type="ARBA" id="ARBA00035885"/>
    </source>
</evidence>
<dbReference type="InterPro" id="IPR050892">
    <property type="entry name" value="ADP-ribose_metab_enzymes"/>
</dbReference>
<dbReference type="PROSITE" id="PS51154">
    <property type="entry name" value="MACRO"/>
    <property type="match status" value="1"/>
</dbReference>
<dbReference type="SUPFAM" id="SSF52949">
    <property type="entry name" value="Macro domain-like"/>
    <property type="match status" value="1"/>
</dbReference>
<dbReference type="SMART" id="SM00506">
    <property type="entry name" value="A1pp"/>
    <property type="match status" value="1"/>
</dbReference>
<accession>A0A9X6YIY0</accession>
<feature type="domain" description="Macro" evidence="2">
    <location>
        <begin position="1"/>
        <end position="154"/>
    </location>
</feature>
<dbReference type="RefSeq" id="WP_097876943.1">
    <property type="nucleotide sequence ID" value="NZ_NUIV01000047.1"/>
</dbReference>